<dbReference type="OrthoDB" id="47375at2759"/>
<protein>
    <submittedName>
        <fullName evidence="3">Uncharacterized protein</fullName>
    </submittedName>
</protein>
<dbReference type="AlphaFoldDB" id="A0A9W9ATC4"/>
<gene>
    <name evidence="3" type="ORF">J3R30DRAFT_30456</name>
</gene>
<proteinExistence type="predicted"/>
<feature type="transmembrane region" description="Helical" evidence="2">
    <location>
        <begin position="39"/>
        <end position="62"/>
    </location>
</feature>
<comment type="caution">
    <text evidence="3">The sequence shown here is derived from an EMBL/GenBank/DDBJ whole genome shotgun (WGS) entry which is preliminary data.</text>
</comment>
<keyword evidence="2" id="KW-0812">Transmembrane</keyword>
<reference evidence="3" key="1">
    <citation type="submission" date="2022-08" db="EMBL/GenBank/DDBJ databases">
        <title>A Global Phylogenomic Analysis of the Shiitake Genus Lentinula.</title>
        <authorList>
            <consortium name="DOE Joint Genome Institute"/>
            <person name="Sierra-Patev S."/>
            <person name="Min B."/>
            <person name="Naranjo-Ortiz M."/>
            <person name="Looney B."/>
            <person name="Konkel Z."/>
            <person name="Slot J.C."/>
            <person name="Sakamoto Y."/>
            <person name="Steenwyk J.L."/>
            <person name="Rokas A."/>
            <person name="Carro J."/>
            <person name="Camarero S."/>
            <person name="Ferreira P."/>
            <person name="Molpeceres G."/>
            <person name="Ruiz-Duenas F.J."/>
            <person name="Serrano A."/>
            <person name="Henrissat B."/>
            <person name="Drula E."/>
            <person name="Hughes K.W."/>
            <person name="Mata J.L."/>
            <person name="Ishikawa N.K."/>
            <person name="Vargas-Isla R."/>
            <person name="Ushijima S."/>
            <person name="Smith C.A."/>
            <person name="Ahrendt S."/>
            <person name="Andreopoulos W."/>
            <person name="He G."/>
            <person name="Labutti K."/>
            <person name="Lipzen A."/>
            <person name="Ng V."/>
            <person name="Riley R."/>
            <person name="Sandor L."/>
            <person name="Barry K."/>
            <person name="Martinez A.T."/>
            <person name="Xiao Y."/>
            <person name="Gibbons J.G."/>
            <person name="Terashima K."/>
            <person name="Grigoriev I.V."/>
            <person name="Hibbett D.S."/>
        </authorList>
    </citation>
    <scope>NUCLEOTIDE SEQUENCE</scope>
    <source>
        <strain evidence="3">JLM2183</strain>
    </source>
</reference>
<keyword evidence="4" id="KW-1185">Reference proteome</keyword>
<evidence type="ECO:0000256" key="2">
    <source>
        <dbReference type="SAM" id="Phobius"/>
    </source>
</evidence>
<dbReference type="EMBL" id="JAOTPV010000001">
    <property type="protein sequence ID" value="KAJ4490093.1"/>
    <property type="molecule type" value="Genomic_DNA"/>
</dbReference>
<keyword evidence="1" id="KW-0175">Coiled coil</keyword>
<sequence length="430" mass="49331">MVHHKAETVPRRIFITFPFSTSIRSRALSRLLRLSSTSYFRICAFVSLFLIISSTTLLFTALTSETKLLSLLPLPHKLRNSWSAAPGKHDSAAQVGEGPLIPRICDSDFSTNWETLDSNESIYVLSLPHRTDRRTRMELLRNYLSLNWTYIDATYVDEEVVSTIMGNVFKLREEAMRARLELQRIRDEKAKTQEQEDGFVSKVYPDDLEAISTLDLPLSEPVPLSYGSSKPNQLFSGVKLPFQWPSSTFTNNFELPLSHSPLKTGILEFLEAFDIYANKSDSTLRTWRIESDISNKLVDGHDYFSRFLTNVEARTNSSSIDLELVCPTKDFSLVPYSTTLPYHKCLTSARVAVWYSHLRVLQQIVEEEDLRQKREIRKQEWYQSDNNIAPVNAVNLGEVEEVGIAVRGRTEKRWIYSSRCEYGNHPLNSN</sequence>
<evidence type="ECO:0000313" key="4">
    <source>
        <dbReference type="Proteomes" id="UP001150266"/>
    </source>
</evidence>
<accession>A0A9W9ATC4</accession>
<keyword evidence="2" id="KW-0472">Membrane</keyword>
<evidence type="ECO:0000313" key="3">
    <source>
        <dbReference type="EMBL" id="KAJ4490093.1"/>
    </source>
</evidence>
<name>A0A9W9ATC4_9AGAR</name>
<evidence type="ECO:0000256" key="1">
    <source>
        <dbReference type="SAM" id="Coils"/>
    </source>
</evidence>
<feature type="coiled-coil region" evidence="1">
    <location>
        <begin position="168"/>
        <end position="195"/>
    </location>
</feature>
<keyword evidence="2" id="KW-1133">Transmembrane helix</keyword>
<dbReference type="Proteomes" id="UP001150266">
    <property type="component" value="Unassembled WGS sequence"/>
</dbReference>
<organism evidence="3 4">
    <name type="scientific">Lentinula aciculospora</name>
    <dbReference type="NCBI Taxonomy" id="153920"/>
    <lineage>
        <taxon>Eukaryota</taxon>
        <taxon>Fungi</taxon>
        <taxon>Dikarya</taxon>
        <taxon>Basidiomycota</taxon>
        <taxon>Agaricomycotina</taxon>
        <taxon>Agaricomycetes</taxon>
        <taxon>Agaricomycetidae</taxon>
        <taxon>Agaricales</taxon>
        <taxon>Marasmiineae</taxon>
        <taxon>Omphalotaceae</taxon>
        <taxon>Lentinula</taxon>
    </lineage>
</organism>